<dbReference type="Proteomes" id="UP000242246">
    <property type="component" value="Unassembled WGS sequence"/>
</dbReference>
<evidence type="ECO:0000259" key="2">
    <source>
        <dbReference type="Pfam" id="PF14507"/>
    </source>
</evidence>
<accession>A0A2A5RXG2</accession>
<proteinExistence type="predicted"/>
<feature type="domain" description="CppA C-terminal" evidence="2">
    <location>
        <begin position="113"/>
        <end position="220"/>
    </location>
</feature>
<evidence type="ECO:0000313" key="4">
    <source>
        <dbReference type="Proteomes" id="UP000242246"/>
    </source>
</evidence>
<organism evidence="3 4">
    <name type="scientific">Pseudolactococcus plantarum</name>
    <dbReference type="NCBI Taxonomy" id="1365"/>
    <lineage>
        <taxon>Bacteria</taxon>
        <taxon>Bacillati</taxon>
        <taxon>Bacillota</taxon>
        <taxon>Bacilli</taxon>
        <taxon>Lactobacillales</taxon>
        <taxon>Streptococcaceae</taxon>
        <taxon>Pseudolactococcus</taxon>
    </lineage>
</organism>
<dbReference type="InterPro" id="IPR032702">
    <property type="entry name" value="CppA_N"/>
</dbReference>
<dbReference type="InterPro" id="IPR032703">
    <property type="entry name" value="CppA_C"/>
</dbReference>
<dbReference type="Gene3D" id="3.10.180.10">
    <property type="entry name" value="2,3-Dihydroxybiphenyl 1,2-Dioxygenase, domain 1"/>
    <property type="match status" value="2"/>
</dbReference>
<dbReference type="STRING" id="1348632.GCA_001591745_01487"/>
<dbReference type="SUPFAM" id="SSF54593">
    <property type="entry name" value="Glyoxalase/Bleomycin resistance protein/Dihydroxybiphenyl dioxygenase"/>
    <property type="match status" value="1"/>
</dbReference>
<name>A0A2A5RXG2_9LACT</name>
<dbReference type="Pfam" id="PF14507">
    <property type="entry name" value="CppA_C"/>
    <property type="match status" value="1"/>
</dbReference>
<gene>
    <name evidence="3" type="ORF">RU87_GL000383</name>
</gene>
<evidence type="ECO:0000313" key="3">
    <source>
        <dbReference type="EMBL" id="PCS05921.1"/>
    </source>
</evidence>
<dbReference type="AlphaFoldDB" id="A0A2A5RXG2"/>
<reference evidence="3 4" key="1">
    <citation type="submission" date="2014-12" db="EMBL/GenBank/DDBJ databases">
        <title>Draft genome sequences of 10 type strains of Lactococcus.</title>
        <authorList>
            <person name="Sun Z."/>
            <person name="Zhong Z."/>
            <person name="Liu W."/>
            <person name="Zhang W."/>
            <person name="Zhang H."/>
        </authorList>
    </citation>
    <scope>NUCLEOTIDE SEQUENCE [LARGE SCALE GENOMIC DNA]</scope>
    <source>
        <strain evidence="3 4">DSM 20686</strain>
    </source>
</reference>
<evidence type="ECO:0000259" key="1">
    <source>
        <dbReference type="Pfam" id="PF14506"/>
    </source>
</evidence>
<dbReference type="OrthoDB" id="2232397at2"/>
<comment type="caution">
    <text evidence="3">The sequence shown here is derived from an EMBL/GenBank/DDBJ whole genome shotgun (WGS) entry which is preliminary data.</text>
</comment>
<dbReference type="InterPro" id="IPR029068">
    <property type="entry name" value="Glyas_Bleomycin-R_OHBP_Dase"/>
</dbReference>
<dbReference type="Pfam" id="PF14506">
    <property type="entry name" value="CppA_N"/>
    <property type="match status" value="1"/>
</dbReference>
<feature type="domain" description="CppA N-terminal" evidence="1">
    <location>
        <begin position="12"/>
        <end position="85"/>
    </location>
</feature>
<dbReference type="EMBL" id="JXJX01000011">
    <property type="protein sequence ID" value="PCS05921.1"/>
    <property type="molecule type" value="Genomic_DNA"/>
</dbReference>
<keyword evidence="4" id="KW-1185">Reference proteome</keyword>
<protein>
    <submittedName>
        <fullName evidence="3">C3-degrading proteinase</fullName>
    </submittedName>
</protein>
<dbReference type="RefSeq" id="WP_068163872.1">
    <property type="nucleotide sequence ID" value="NZ_JXJX01000011.1"/>
</dbReference>
<sequence length="222" mass="24771">MKTIFENVSGMVPVIRVNNRELNLTFYKEALGLKVISEENALAILGGKTAKTIDDAVLIIEESPSMRTRAVNGVKKLRKIVLESPEFTEGFEKTSPEGDVFEVVPSASTSDELKIRDIELSTANLAESLAFYTEGFGLKQQDNRIFLPFGTISYTQAQGPDLMSKPEEVWDLEIIEFKVAKTVDLKQIAEQLDDLSLAYYVDPKAKVLTLSDAQNTEIWFAK</sequence>